<gene>
    <name evidence="1" type="ORF">EVOR1521_LOCUS17378</name>
</gene>
<sequence length="166" mass="18408">MATNLEGLQQLNDALTTLAPKLAPNCSTVLPEDALEVLDRLYEGEGLKAKLKNYQEAFCPLCGGEMAAQTWDVDWEAEITKRRIKPRKCRLICKVCAEIRDLRGLINKFCFEKDKEHSSTLQHFLQVNGHDVADSHCFQDAVSVAYASSVLRKATNGGNAVQPQAT</sequence>
<feature type="non-terminal residue" evidence="1">
    <location>
        <position position="166"/>
    </location>
</feature>
<reference evidence="1" key="1">
    <citation type="submission" date="2023-08" db="EMBL/GenBank/DDBJ databases">
        <authorList>
            <person name="Chen Y."/>
            <person name="Shah S."/>
            <person name="Dougan E. K."/>
            <person name="Thang M."/>
            <person name="Chan C."/>
        </authorList>
    </citation>
    <scope>NUCLEOTIDE SEQUENCE</scope>
</reference>
<keyword evidence="2" id="KW-1185">Reference proteome</keyword>
<dbReference type="AlphaFoldDB" id="A0AA36N2L6"/>
<organism evidence="1 2">
    <name type="scientific">Effrenium voratum</name>
    <dbReference type="NCBI Taxonomy" id="2562239"/>
    <lineage>
        <taxon>Eukaryota</taxon>
        <taxon>Sar</taxon>
        <taxon>Alveolata</taxon>
        <taxon>Dinophyceae</taxon>
        <taxon>Suessiales</taxon>
        <taxon>Symbiodiniaceae</taxon>
        <taxon>Effrenium</taxon>
    </lineage>
</organism>
<proteinExistence type="predicted"/>
<evidence type="ECO:0000313" key="1">
    <source>
        <dbReference type="EMBL" id="CAJ1392231.1"/>
    </source>
</evidence>
<comment type="caution">
    <text evidence="1">The sequence shown here is derived from an EMBL/GenBank/DDBJ whole genome shotgun (WGS) entry which is preliminary data.</text>
</comment>
<protein>
    <submittedName>
        <fullName evidence="1">Uncharacterized protein</fullName>
    </submittedName>
</protein>
<evidence type="ECO:0000313" key="2">
    <source>
        <dbReference type="Proteomes" id="UP001178507"/>
    </source>
</evidence>
<name>A0AA36N2L6_9DINO</name>
<dbReference type="EMBL" id="CAUJNA010002292">
    <property type="protein sequence ID" value="CAJ1392231.1"/>
    <property type="molecule type" value="Genomic_DNA"/>
</dbReference>
<dbReference type="Proteomes" id="UP001178507">
    <property type="component" value="Unassembled WGS sequence"/>
</dbReference>
<accession>A0AA36N2L6</accession>